<dbReference type="GO" id="GO:0005524">
    <property type="term" value="F:ATP binding"/>
    <property type="evidence" value="ECO:0007669"/>
    <property type="project" value="UniProtKB-KW"/>
</dbReference>
<comment type="caution">
    <text evidence="6">The sequence shown here is derived from an EMBL/GenBank/DDBJ whole genome shotgun (WGS) entry which is preliminary data.</text>
</comment>
<comment type="similarity">
    <text evidence="1">Belongs to the ABC transporter superfamily.</text>
</comment>
<dbReference type="RefSeq" id="WP_376978562.1">
    <property type="nucleotide sequence ID" value="NZ_JBHLSV010000004.1"/>
</dbReference>
<keyword evidence="2" id="KW-0813">Transport</keyword>
<dbReference type="InterPro" id="IPR003439">
    <property type="entry name" value="ABC_transporter-like_ATP-bd"/>
</dbReference>
<dbReference type="Proteomes" id="UP001589793">
    <property type="component" value="Unassembled WGS sequence"/>
</dbReference>
<evidence type="ECO:0000313" key="7">
    <source>
        <dbReference type="Proteomes" id="UP001589793"/>
    </source>
</evidence>
<evidence type="ECO:0000313" key="6">
    <source>
        <dbReference type="EMBL" id="MFC0673193.1"/>
    </source>
</evidence>
<protein>
    <submittedName>
        <fullName evidence="6">Energy-coupling factor ABC transporter ATP-binding protein</fullName>
    </submittedName>
</protein>
<dbReference type="SMART" id="SM00382">
    <property type="entry name" value="AAA"/>
    <property type="match status" value="1"/>
</dbReference>
<dbReference type="InterPro" id="IPR027417">
    <property type="entry name" value="P-loop_NTPase"/>
</dbReference>
<keyword evidence="4 6" id="KW-0067">ATP-binding</keyword>
<evidence type="ECO:0000256" key="2">
    <source>
        <dbReference type="ARBA" id="ARBA00022448"/>
    </source>
</evidence>
<accession>A0ABV6RB74</accession>
<dbReference type="CDD" id="cd03225">
    <property type="entry name" value="ABC_cobalt_CbiO_domain1"/>
    <property type="match status" value="1"/>
</dbReference>
<dbReference type="PROSITE" id="PS50893">
    <property type="entry name" value="ABC_TRANSPORTER_2"/>
    <property type="match status" value="1"/>
</dbReference>
<dbReference type="EMBL" id="JBHLSV010000004">
    <property type="protein sequence ID" value="MFC0673193.1"/>
    <property type="molecule type" value="Genomic_DNA"/>
</dbReference>
<reference evidence="6 7" key="1">
    <citation type="submission" date="2024-09" db="EMBL/GenBank/DDBJ databases">
        <authorList>
            <person name="Sun Q."/>
            <person name="Mori K."/>
        </authorList>
    </citation>
    <scope>NUCLEOTIDE SEQUENCE [LARGE SCALE GENOMIC DNA]</scope>
    <source>
        <strain evidence="6 7">CICC 10874</strain>
    </source>
</reference>
<dbReference type="SUPFAM" id="SSF52540">
    <property type="entry name" value="P-loop containing nucleoside triphosphate hydrolases"/>
    <property type="match status" value="1"/>
</dbReference>
<sequence length="290" mass="31543">MSLARLRDVSFTYAYAPRPALRSVDLDLEPGLLHGLVGPNGSGKTTLCSVIRGMIPHFHPGDLAGGVEVLGRPAAHWDPAELARRIGFVFQNPFSQISGIKDTVFEEIALGLENLAVPREQIIERVCEVIELVGIGHLAGKNPSDLSGGQRQLVAFAAIIAMDAEFIVMDEPTSQLDPETSRRVFEIIRALKDRGTSILLVEHDIDLLVEVADRLVLMHRGTVLAHGDVREVIASDAFDIAQIRRPDVTDLALTLAARGRPLPRIPLTRDEAAALIAPLLREDPHADPAE</sequence>
<dbReference type="PANTHER" id="PTHR43553:SF24">
    <property type="entry name" value="ENERGY-COUPLING FACTOR TRANSPORTER ATP-BINDING PROTEIN ECFA1"/>
    <property type="match status" value="1"/>
</dbReference>
<evidence type="ECO:0000259" key="5">
    <source>
        <dbReference type="PROSITE" id="PS50893"/>
    </source>
</evidence>
<dbReference type="PROSITE" id="PS00211">
    <property type="entry name" value="ABC_TRANSPORTER_1"/>
    <property type="match status" value="1"/>
</dbReference>
<name>A0ABV6RB74_9MICO</name>
<evidence type="ECO:0000256" key="3">
    <source>
        <dbReference type="ARBA" id="ARBA00022741"/>
    </source>
</evidence>
<dbReference type="InterPro" id="IPR017871">
    <property type="entry name" value="ABC_transporter-like_CS"/>
</dbReference>
<evidence type="ECO:0000256" key="1">
    <source>
        <dbReference type="ARBA" id="ARBA00005417"/>
    </source>
</evidence>
<dbReference type="InterPro" id="IPR050095">
    <property type="entry name" value="ECF_ABC_transporter_ATP-bd"/>
</dbReference>
<gene>
    <name evidence="6" type="ORF">ACFFF6_04400</name>
</gene>
<dbReference type="Pfam" id="PF00005">
    <property type="entry name" value="ABC_tran"/>
    <property type="match status" value="1"/>
</dbReference>
<feature type="domain" description="ABC transporter" evidence="5">
    <location>
        <begin position="4"/>
        <end position="245"/>
    </location>
</feature>
<dbReference type="InterPro" id="IPR015856">
    <property type="entry name" value="ABC_transpr_CbiO/EcfA_su"/>
</dbReference>
<dbReference type="Gene3D" id="3.40.50.300">
    <property type="entry name" value="P-loop containing nucleotide triphosphate hydrolases"/>
    <property type="match status" value="1"/>
</dbReference>
<evidence type="ECO:0000256" key="4">
    <source>
        <dbReference type="ARBA" id="ARBA00022840"/>
    </source>
</evidence>
<keyword evidence="7" id="KW-1185">Reference proteome</keyword>
<organism evidence="6 7">
    <name type="scientific">Brachybacterium hainanense</name>
    <dbReference type="NCBI Taxonomy" id="1541174"/>
    <lineage>
        <taxon>Bacteria</taxon>
        <taxon>Bacillati</taxon>
        <taxon>Actinomycetota</taxon>
        <taxon>Actinomycetes</taxon>
        <taxon>Micrococcales</taxon>
        <taxon>Dermabacteraceae</taxon>
        <taxon>Brachybacterium</taxon>
    </lineage>
</organism>
<keyword evidence="3" id="KW-0547">Nucleotide-binding</keyword>
<proteinExistence type="inferred from homology"/>
<dbReference type="InterPro" id="IPR003593">
    <property type="entry name" value="AAA+_ATPase"/>
</dbReference>
<dbReference type="PANTHER" id="PTHR43553">
    <property type="entry name" value="HEAVY METAL TRANSPORTER"/>
    <property type="match status" value="1"/>
</dbReference>